<feature type="chain" id="PRO_5031515685" evidence="2">
    <location>
        <begin position="24"/>
        <end position="306"/>
    </location>
</feature>
<accession>A0A7W2YIP4</accession>
<keyword evidence="1" id="KW-1133">Transmembrane helix</keyword>
<feature type="transmembrane region" description="Helical" evidence="1">
    <location>
        <begin position="278"/>
        <end position="297"/>
    </location>
</feature>
<dbReference type="RefSeq" id="WP_182170324.1">
    <property type="nucleotide sequence ID" value="NZ_JACFXU010000013.1"/>
</dbReference>
<keyword evidence="5" id="KW-1185">Reference proteome</keyword>
<dbReference type="AlphaFoldDB" id="A0A7W2YIP4"/>
<feature type="signal peptide" evidence="2">
    <location>
        <begin position="1"/>
        <end position="23"/>
    </location>
</feature>
<keyword evidence="2" id="KW-0732">Signal</keyword>
<proteinExistence type="predicted"/>
<keyword evidence="1" id="KW-0812">Transmembrane</keyword>
<sequence length="306" mass="32167">MKLTFAKAVAVGSALALSAQANAALVTDWDWALLSMWENALLVNGNPVPTQEGPMVVNPANFGGVEGYSKIAWGNEANQSALSITNGAMGSIEAADGDTVAVEGANTTTFDGMRTQFALTDQGGGLYADIVGGSTYTHDNFPITGSTLDTVTLTQWFGLAQANAANDFTSLTVNPPVNPSLINIDFFETPNQGGCFDASVSECDDVFLVLNPEQLSFSFVQAGYKYTFEVLLDGNGLMPLPASACAQVGVGPGCIGLQTQENQSNEFHFDMKLSAREVAEPSILALMGLGLLGVGFTRRRRGQSKA</sequence>
<dbReference type="NCBIfam" id="NF038125">
    <property type="entry name" value="PEP_CTERM_THxN"/>
    <property type="match status" value="1"/>
</dbReference>
<dbReference type="Proteomes" id="UP000539350">
    <property type="component" value="Unassembled WGS sequence"/>
</dbReference>
<evidence type="ECO:0000313" key="5">
    <source>
        <dbReference type="Proteomes" id="UP000539350"/>
    </source>
</evidence>
<evidence type="ECO:0000256" key="1">
    <source>
        <dbReference type="SAM" id="Phobius"/>
    </source>
</evidence>
<evidence type="ECO:0000313" key="4">
    <source>
        <dbReference type="EMBL" id="MBA6412731.1"/>
    </source>
</evidence>
<organism evidence="4 5">
    <name type="scientific">Sediminihaliea albiluteola</name>
    <dbReference type="NCBI Taxonomy" id="2758564"/>
    <lineage>
        <taxon>Bacteria</taxon>
        <taxon>Pseudomonadati</taxon>
        <taxon>Pseudomonadota</taxon>
        <taxon>Gammaproteobacteria</taxon>
        <taxon>Cellvibrionales</taxon>
        <taxon>Halieaceae</taxon>
        <taxon>Sediminihaliea</taxon>
    </lineage>
</organism>
<comment type="caution">
    <text evidence="4">The sequence shown here is derived from an EMBL/GenBank/DDBJ whole genome shotgun (WGS) entry which is preliminary data.</text>
</comment>
<dbReference type="Pfam" id="PF07589">
    <property type="entry name" value="PEP-CTERM"/>
    <property type="match status" value="1"/>
</dbReference>
<feature type="domain" description="Ice-binding protein C-terminal" evidence="3">
    <location>
        <begin position="280"/>
        <end position="300"/>
    </location>
</feature>
<evidence type="ECO:0000259" key="3">
    <source>
        <dbReference type="Pfam" id="PF07589"/>
    </source>
</evidence>
<reference evidence="4 5" key="1">
    <citation type="submission" date="2020-07" db="EMBL/GenBank/DDBJ databases">
        <title>Halieaceae bacterium, F7430, whole genome shotgun sequencing project.</title>
        <authorList>
            <person name="Jiang S."/>
            <person name="Liu Z.W."/>
            <person name="Du Z.J."/>
        </authorList>
    </citation>
    <scope>NUCLEOTIDE SEQUENCE [LARGE SCALE GENOMIC DNA]</scope>
    <source>
        <strain evidence="4 5">F7430</strain>
    </source>
</reference>
<dbReference type="EMBL" id="JACFXU010000013">
    <property type="protein sequence ID" value="MBA6412731.1"/>
    <property type="molecule type" value="Genomic_DNA"/>
</dbReference>
<dbReference type="InterPro" id="IPR013424">
    <property type="entry name" value="Ice-binding_C"/>
</dbReference>
<evidence type="ECO:0000256" key="2">
    <source>
        <dbReference type="SAM" id="SignalP"/>
    </source>
</evidence>
<gene>
    <name evidence="4" type="ORF">H2508_06345</name>
</gene>
<name>A0A7W2YIP4_9GAMM</name>
<protein>
    <submittedName>
        <fullName evidence="4">THxN family PEP-CTERM protein</fullName>
    </submittedName>
</protein>
<dbReference type="NCBIfam" id="TIGR02595">
    <property type="entry name" value="PEP_CTERM"/>
    <property type="match status" value="1"/>
</dbReference>
<keyword evidence="1" id="KW-0472">Membrane</keyword>